<accession>A0A3P6T469</accession>
<dbReference type="Proteomes" id="UP000267096">
    <property type="component" value="Unassembled WGS sequence"/>
</dbReference>
<dbReference type="SUPFAM" id="SSF50156">
    <property type="entry name" value="PDZ domain-like"/>
    <property type="match status" value="1"/>
</dbReference>
<sequence length="134" mass="15059">MPPNKNIFSVDVSSAPTSPNREQRRILTPDSFPDLFEEKSITIICPGGAAPKLRISRNLQVLRIPDGSLAQNRLDPGDFLLKVDGKEIGDKKQFYRMMQDIAKDPDCQAVIVKTTSIIKLLSLNDDHELIKPFR</sequence>
<dbReference type="EMBL" id="UYRR01038763">
    <property type="protein sequence ID" value="VDK74490.1"/>
    <property type="molecule type" value="Genomic_DNA"/>
</dbReference>
<name>A0A3P6T469_ANISI</name>
<keyword evidence="3" id="KW-1185">Reference proteome</keyword>
<protein>
    <recommendedName>
        <fullName evidence="4">PDZ domain-containing protein</fullName>
    </recommendedName>
</protein>
<reference evidence="2 3" key="1">
    <citation type="submission" date="2018-11" db="EMBL/GenBank/DDBJ databases">
        <authorList>
            <consortium name="Pathogen Informatics"/>
        </authorList>
    </citation>
    <scope>NUCLEOTIDE SEQUENCE [LARGE SCALE GENOMIC DNA]</scope>
</reference>
<evidence type="ECO:0000256" key="1">
    <source>
        <dbReference type="SAM" id="MobiDB-lite"/>
    </source>
</evidence>
<dbReference type="AlphaFoldDB" id="A0A3P6T469"/>
<evidence type="ECO:0000313" key="2">
    <source>
        <dbReference type="EMBL" id="VDK74490.1"/>
    </source>
</evidence>
<dbReference type="InterPro" id="IPR036034">
    <property type="entry name" value="PDZ_sf"/>
</dbReference>
<feature type="region of interest" description="Disordered" evidence="1">
    <location>
        <begin position="1"/>
        <end position="22"/>
    </location>
</feature>
<organism evidence="2 3">
    <name type="scientific">Anisakis simplex</name>
    <name type="common">Herring worm</name>
    <dbReference type="NCBI Taxonomy" id="6269"/>
    <lineage>
        <taxon>Eukaryota</taxon>
        <taxon>Metazoa</taxon>
        <taxon>Ecdysozoa</taxon>
        <taxon>Nematoda</taxon>
        <taxon>Chromadorea</taxon>
        <taxon>Rhabditida</taxon>
        <taxon>Spirurina</taxon>
        <taxon>Ascaridomorpha</taxon>
        <taxon>Ascaridoidea</taxon>
        <taxon>Anisakidae</taxon>
        <taxon>Anisakis</taxon>
        <taxon>Anisakis simplex complex</taxon>
    </lineage>
</organism>
<gene>
    <name evidence="2" type="ORF">ASIM_LOCUS20133</name>
</gene>
<evidence type="ECO:0000313" key="3">
    <source>
        <dbReference type="Proteomes" id="UP000267096"/>
    </source>
</evidence>
<proteinExistence type="predicted"/>
<feature type="compositionally biased region" description="Polar residues" evidence="1">
    <location>
        <begin position="11"/>
        <end position="20"/>
    </location>
</feature>
<evidence type="ECO:0008006" key="4">
    <source>
        <dbReference type="Google" id="ProtNLM"/>
    </source>
</evidence>